<evidence type="ECO:0000256" key="1">
    <source>
        <dbReference type="SAM" id="MobiDB-lite"/>
    </source>
</evidence>
<accession>A0A1M3KVG5</accession>
<gene>
    <name evidence="2" type="ORF">BGO89_13585</name>
</gene>
<feature type="compositionally biased region" description="Basic and acidic residues" evidence="1">
    <location>
        <begin position="1"/>
        <end position="21"/>
    </location>
</feature>
<dbReference type="Proteomes" id="UP000184233">
    <property type="component" value="Unassembled WGS sequence"/>
</dbReference>
<evidence type="ECO:0000313" key="2">
    <source>
        <dbReference type="EMBL" id="OJX56389.1"/>
    </source>
</evidence>
<sequence>MGGFDEERLIEQRQAKDKDFAESDESPIPEHVRSSFTGLRYYKPDETFAVEASFEGFSKQDTITMETSTNEPRFAVRVGRFTFDIKGRTHQLVAYRFVGSDDQELFVPFKDKTSGDETYGGGRYLDLHLEDDTSYAIDFNQAYNPYCAYNSNYSCPLVPDENKLTVAITAGERTWK</sequence>
<name>A0A1M3KVG5_9BACT</name>
<evidence type="ECO:0000313" key="3">
    <source>
        <dbReference type="Proteomes" id="UP000184233"/>
    </source>
</evidence>
<comment type="caution">
    <text evidence="2">The sequence shown here is derived from an EMBL/GenBank/DDBJ whole genome shotgun (WGS) entry which is preliminary data.</text>
</comment>
<dbReference type="InterPro" id="IPR012467">
    <property type="entry name" value="DUF1684"/>
</dbReference>
<feature type="region of interest" description="Disordered" evidence="1">
    <location>
        <begin position="1"/>
        <end position="29"/>
    </location>
</feature>
<dbReference type="Pfam" id="PF07920">
    <property type="entry name" value="DUF1684"/>
    <property type="match status" value="1"/>
</dbReference>
<dbReference type="STRING" id="1895771.BGO89_13585"/>
<dbReference type="PANTHER" id="PTHR41913">
    <property type="entry name" value="DUF1684 DOMAIN-CONTAINING PROTEIN"/>
    <property type="match status" value="1"/>
</dbReference>
<dbReference type="PANTHER" id="PTHR41913:SF1">
    <property type="entry name" value="DUF1684 DOMAIN-CONTAINING PROTEIN"/>
    <property type="match status" value="1"/>
</dbReference>
<dbReference type="EMBL" id="MKVH01000025">
    <property type="protein sequence ID" value="OJX56389.1"/>
    <property type="molecule type" value="Genomic_DNA"/>
</dbReference>
<protein>
    <recommendedName>
        <fullName evidence="4">DUF1684 domain-containing protein</fullName>
    </recommendedName>
</protein>
<dbReference type="AlphaFoldDB" id="A0A1M3KVG5"/>
<evidence type="ECO:0008006" key="4">
    <source>
        <dbReference type="Google" id="ProtNLM"/>
    </source>
</evidence>
<proteinExistence type="predicted"/>
<organism evidence="2 3">
    <name type="scientific">Candidatus Kapaibacterium thiocyanatum</name>
    <dbReference type="NCBI Taxonomy" id="1895771"/>
    <lineage>
        <taxon>Bacteria</taxon>
        <taxon>Pseudomonadati</taxon>
        <taxon>Candidatus Kapaibacteriota</taxon>
        <taxon>Candidatus Kapaibacteriia</taxon>
        <taxon>Candidatus Kapaibacteriales</taxon>
        <taxon>Candidatus Kapaibacteriaceae</taxon>
        <taxon>Candidatus Kapaibacterium</taxon>
    </lineage>
</organism>
<reference evidence="2 3" key="1">
    <citation type="submission" date="2016-09" db="EMBL/GenBank/DDBJ databases">
        <title>Genome-resolved meta-omics ties microbial dynamics to process performance in biotechnology for thiocyanate degradation.</title>
        <authorList>
            <person name="Kantor R.S."/>
            <person name="Huddy R.J."/>
            <person name="Iyer R."/>
            <person name="Thomas B.C."/>
            <person name="Brown C.T."/>
            <person name="Anantharaman K."/>
            <person name="Tringe S."/>
            <person name="Hettich R.L."/>
            <person name="Harrison S.T."/>
            <person name="Banfield J.F."/>
        </authorList>
    </citation>
    <scope>NUCLEOTIDE SEQUENCE [LARGE SCALE GENOMIC DNA]</scope>
    <source>
        <strain evidence="2">59-99</strain>
    </source>
</reference>